<feature type="repeat" description="WD" evidence="6">
    <location>
        <begin position="221"/>
        <end position="262"/>
    </location>
</feature>
<dbReference type="VEuPathDB" id="FungiDB:PV09_03225"/>
<dbReference type="InterPro" id="IPR001680">
    <property type="entry name" value="WD40_rpt"/>
</dbReference>
<dbReference type="PROSITE" id="PS50082">
    <property type="entry name" value="WD_REPEATS_2"/>
    <property type="match status" value="2"/>
</dbReference>
<keyword evidence="8" id="KW-1185">Reference proteome</keyword>
<evidence type="ECO:0000256" key="3">
    <source>
        <dbReference type="ARBA" id="ARBA00022737"/>
    </source>
</evidence>
<dbReference type="STRING" id="253628.A0A0D2B4B2"/>
<dbReference type="InterPro" id="IPR015943">
    <property type="entry name" value="WD40/YVTN_repeat-like_dom_sf"/>
</dbReference>
<keyword evidence="5" id="KW-0804">Transcription</keyword>
<gene>
    <name evidence="7" type="ORF">PV09_03225</name>
</gene>
<dbReference type="Proteomes" id="UP000053259">
    <property type="component" value="Unassembled WGS sequence"/>
</dbReference>
<name>A0A0D2B4B2_9PEZI</name>
<dbReference type="AlphaFoldDB" id="A0A0D2B4B2"/>
<feature type="repeat" description="WD" evidence="6">
    <location>
        <begin position="171"/>
        <end position="207"/>
    </location>
</feature>
<comment type="similarity">
    <text evidence="1">Belongs to the WD repeat ESC family.</text>
</comment>
<dbReference type="Gene3D" id="2.130.10.10">
    <property type="entry name" value="YVTN repeat-like/Quinoprotein amine dehydrogenase"/>
    <property type="match status" value="1"/>
</dbReference>
<keyword evidence="2 6" id="KW-0853">WD repeat</keyword>
<keyword evidence="4" id="KW-0805">Transcription regulation</keyword>
<evidence type="ECO:0000256" key="2">
    <source>
        <dbReference type="ARBA" id="ARBA00022574"/>
    </source>
</evidence>
<organism evidence="7 8">
    <name type="scientific">Verruconis gallopava</name>
    <dbReference type="NCBI Taxonomy" id="253628"/>
    <lineage>
        <taxon>Eukaryota</taxon>
        <taxon>Fungi</taxon>
        <taxon>Dikarya</taxon>
        <taxon>Ascomycota</taxon>
        <taxon>Pezizomycotina</taxon>
        <taxon>Dothideomycetes</taxon>
        <taxon>Pleosporomycetidae</taxon>
        <taxon>Venturiales</taxon>
        <taxon>Sympoventuriaceae</taxon>
        <taxon>Verruconis</taxon>
    </lineage>
</organism>
<dbReference type="InterPro" id="IPR036322">
    <property type="entry name" value="WD40_repeat_dom_sf"/>
</dbReference>
<evidence type="ECO:0000313" key="7">
    <source>
        <dbReference type="EMBL" id="KIW06049.1"/>
    </source>
</evidence>
<dbReference type="PROSITE" id="PS50294">
    <property type="entry name" value="WD_REPEATS_REGION"/>
    <property type="match status" value="2"/>
</dbReference>
<dbReference type="HOGENOM" id="CLU_602977_0_0_1"/>
<dbReference type="SUPFAM" id="SSF50978">
    <property type="entry name" value="WD40 repeat-like"/>
    <property type="match status" value="1"/>
</dbReference>
<protein>
    <submittedName>
        <fullName evidence="7">Uncharacterized protein</fullName>
    </submittedName>
</protein>
<dbReference type="OrthoDB" id="7318948at2759"/>
<proteinExistence type="inferred from homology"/>
<dbReference type="InParanoid" id="A0A0D2B4B2"/>
<dbReference type="SMART" id="SM00320">
    <property type="entry name" value="WD40"/>
    <property type="match status" value="3"/>
</dbReference>
<dbReference type="RefSeq" id="XP_016215918.1">
    <property type="nucleotide sequence ID" value="XM_016356395.1"/>
</dbReference>
<evidence type="ECO:0000256" key="4">
    <source>
        <dbReference type="ARBA" id="ARBA00023015"/>
    </source>
</evidence>
<evidence type="ECO:0000313" key="8">
    <source>
        <dbReference type="Proteomes" id="UP000053259"/>
    </source>
</evidence>
<sequence length="454" mass="51256">MPRPKQRPEAQPGRRVISPSACMQITLQKHQSQKDRWKPRVEQVKRNLRKAGKHADANGVGVPGEDCVYDVKFCPFLPPDAPPIFAFTSGQNVFVARINGDAKQPFEVLDAIEDVDEDRNTKTLGTDSYQSHNSLAWMRDPQSDDPLLLFSGTVPKIHVYNVARKERFKTLTGHGSGIQDIVPHPTIPSIFATCSDDNEVRLWNLSSKFEDSWCAVICHGEFGHTSTVYSISFTKNGRYLLSGGRDTWVHLWALPDRNELVLLPKEKVKSKRIYYPHFSSADVHADIVDCVRFYGDLIFSRSVGYKITCWRIDGFSSEDPIPDPPTKQVPGRRTRSAFGAGFTVLFTFNHMDGDAIPNYWHRFNIFPGVDGKPVLAMGDLSAAKIHFWDLEKLELDREASEFTGDPLEALEADEKLVPFLDKKNIGLYRSLDWSPDGKWLVAGYDGATLLICWK</sequence>
<dbReference type="InterPro" id="IPR051243">
    <property type="entry name" value="PcG_WD-repeat"/>
</dbReference>
<evidence type="ECO:0000256" key="5">
    <source>
        <dbReference type="ARBA" id="ARBA00023163"/>
    </source>
</evidence>
<evidence type="ECO:0000256" key="1">
    <source>
        <dbReference type="ARBA" id="ARBA00008075"/>
    </source>
</evidence>
<evidence type="ECO:0000256" key="6">
    <source>
        <dbReference type="PROSITE-ProRule" id="PRU00221"/>
    </source>
</evidence>
<dbReference type="Pfam" id="PF00400">
    <property type="entry name" value="WD40"/>
    <property type="match status" value="3"/>
</dbReference>
<dbReference type="PANTHER" id="PTHR10253">
    <property type="entry name" value="POLYCOMB PROTEIN"/>
    <property type="match status" value="1"/>
</dbReference>
<reference evidence="7 8" key="1">
    <citation type="submission" date="2015-01" db="EMBL/GenBank/DDBJ databases">
        <title>The Genome Sequence of Ochroconis gallopava CBS43764.</title>
        <authorList>
            <consortium name="The Broad Institute Genomics Platform"/>
            <person name="Cuomo C."/>
            <person name="de Hoog S."/>
            <person name="Gorbushina A."/>
            <person name="Stielow B."/>
            <person name="Teixiera M."/>
            <person name="Abouelleil A."/>
            <person name="Chapman S.B."/>
            <person name="Priest M."/>
            <person name="Young S.K."/>
            <person name="Wortman J."/>
            <person name="Nusbaum C."/>
            <person name="Birren B."/>
        </authorList>
    </citation>
    <scope>NUCLEOTIDE SEQUENCE [LARGE SCALE GENOMIC DNA]</scope>
    <source>
        <strain evidence="7 8">CBS 43764</strain>
    </source>
</reference>
<accession>A0A0D2B4B2</accession>
<dbReference type="EMBL" id="KN847536">
    <property type="protein sequence ID" value="KIW06049.1"/>
    <property type="molecule type" value="Genomic_DNA"/>
</dbReference>
<dbReference type="GeneID" id="27311198"/>
<keyword evidence="3" id="KW-0677">Repeat</keyword>